<evidence type="ECO:0000313" key="2">
    <source>
        <dbReference type="EMBL" id="BCX49088.1"/>
    </source>
</evidence>
<dbReference type="PANTHER" id="PTHR43818">
    <property type="entry name" value="BCDNA.GH03377"/>
    <property type="match status" value="1"/>
</dbReference>
<dbReference type="InterPro" id="IPR050463">
    <property type="entry name" value="Gfo/Idh/MocA_oxidrdct_glycsds"/>
</dbReference>
<sequence>MNQESTSPDRRTFLKTGSLVAAASSVPSLLHAQAGGGDEIKIALVGCGGRGTGAAAQSLNVPGTRLVALADAFPDNADSAHDRLKGQFKDRVDVPTSRRFSGFDAYKQAIDAADVVLLCTPPGFRPTHFEYAVAQGKHVFMEKPVAVDGPGIRKVIEAAKEADRKKLSVVCGLQRRYQKSYLATLEQIKEGKIGDFVSSQVYWVSGGVWVRDRKPNMTEMEYQMRNWYYFNWICGDHIAEQHIHNIDVSNWFKGEHPVKAVGMGGRSQRVGPEFGEIFDHHYVEFVYKDGTVMNSQCRHWRNAWSRVSEIVAGSEGTAYPGMIKDRKGKIIWRFKGPDNQPYQEEHNVLYDRIRSGNPINNALYTAEATLTTILGRMATYSGQEVTWEQALNSDVDTMPTTLAWDADPGPKPGPDGLYPCPVPGKGKYF</sequence>
<evidence type="ECO:0000313" key="3">
    <source>
        <dbReference type="Proteomes" id="UP001374893"/>
    </source>
</evidence>
<dbReference type="Proteomes" id="UP001374893">
    <property type="component" value="Chromosome"/>
</dbReference>
<dbReference type="PANTHER" id="PTHR43818:SF5">
    <property type="entry name" value="OXIDOREDUCTASE FAMILY PROTEIN"/>
    <property type="match status" value="1"/>
</dbReference>
<dbReference type="EMBL" id="AP024702">
    <property type="protein sequence ID" value="BCX49088.1"/>
    <property type="molecule type" value="Genomic_DNA"/>
</dbReference>
<proteinExistence type="predicted"/>
<dbReference type="RefSeq" id="WP_338685545.1">
    <property type="nucleotide sequence ID" value="NZ_AP024702.1"/>
</dbReference>
<gene>
    <name evidence="2" type="ORF">HAHE_29960</name>
</gene>
<dbReference type="PROSITE" id="PS51318">
    <property type="entry name" value="TAT"/>
    <property type="match status" value="1"/>
</dbReference>
<name>A0ABN6HAZ6_9BACT</name>
<dbReference type="Gene3D" id="3.40.50.720">
    <property type="entry name" value="NAD(P)-binding Rossmann-like Domain"/>
    <property type="match status" value="1"/>
</dbReference>
<evidence type="ECO:0000259" key="1">
    <source>
        <dbReference type="Pfam" id="PF01408"/>
    </source>
</evidence>
<dbReference type="SUPFAM" id="SSF55347">
    <property type="entry name" value="Glyceraldehyde-3-phosphate dehydrogenase-like, C-terminal domain"/>
    <property type="match status" value="1"/>
</dbReference>
<protein>
    <submittedName>
        <fullName evidence="2">Oxidoreductase</fullName>
    </submittedName>
</protein>
<dbReference type="InterPro" id="IPR006311">
    <property type="entry name" value="TAT_signal"/>
</dbReference>
<dbReference type="Gene3D" id="3.30.360.10">
    <property type="entry name" value="Dihydrodipicolinate Reductase, domain 2"/>
    <property type="match status" value="1"/>
</dbReference>
<organism evidence="2 3">
    <name type="scientific">Haloferula helveola</name>
    <dbReference type="NCBI Taxonomy" id="490095"/>
    <lineage>
        <taxon>Bacteria</taxon>
        <taxon>Pseudomonadati</taxon>
        <taxon>Verrucomicrobiota</taxon>
        <taxon>Verrucomicrobiia</taxon>
        <taxon>Verrucomicrobiales</taxon>
        <taxon>Verrucomicrobiaceae</taxon>
        <taxon>Haloferula</taxon>
    </lineage>
</organism>
<feature type="domain" description="Gfo/Idh/MocA-like oxidoreductase N-terminal" evidence="1">
    <location>
        <begin position="40"/>
        <end position="165"/>
    </location>
</feature>
<keyword evidence="3" id="KW-1185">Reference proteome</keyword>
<dbReference type="Pfam" id="PF01408">
    <property type="entry name" value="GFO_IDH_MocA"/>
    <property type="match status" value="1"/>
</dbReference>
<dbReference type="SUPFAM" id="SSF51735">
    <property type="entry name" value="NAD(P)-binding Rossmann-fold domains"/>
    <property type="match status" value="1"/>
</dbReference>
<dbReference type="InterPro" id="IPR036291">
    <property type="entry name" value="NAD(P)-bd_dom_sf"/>
</dbReference>
<accession>A0ABN6HAZ6</accession>
<dbReference type="InterPro" id="IPR000683">
    <property type="entry name" value="Gfo/Idh/MocA-like_OxRdtase_N"/>
</dbReference>
<reference evidence="2 3" key="1">
    <citation type="submission" date="2021-06" db="EMBL/GenBank/DDBJ databases">
        <title>Complete genome of Haloferula helveola possessing various polysaccharide degrading enzymes.</title>
        <authorList>
            <person name="Takami H."/>
            <person name="Huang C."/>
            <person name="Hamasaki K."/>
        </authorList>
    </citation>
    <scope>NUCLEOTIDE SEQUENCE [LARGE SCALE GENOMIC DNA]</scope>
    <source>
        <strain evidence="2 3">CN-1</strain>
    </source>
</reference>